<gene>
    <name evidence="1" type="ORF">IAC73_05780</name>
</gene>
<evidence type="ECO:0008006" key="3">
    <source>
        <dbReference type="Google" id="ProtNLM"/>
    </source>
</evidence>
<evidence type="ECO:0000313" key="2">
    <source>
        <dbReference type="Proteomes" id="UP000886857"/>
    </source>
</evidence>
<dbReference type="Proteomes" id="UP000886857">
    <property type="component" value="Unassembled WGS sequence"/>
</dbReference>
<dbReference type="AlphaFoldDB" id="A0A9D1SW66"/>
<reference evidence="1" key="1">
    <citation type="submission" date="2020-10" db="EMBL/GenBank/DDBJ databases">
        <authorList>
            <person name="Gilroy R."/>
        </authorList>
    </citation>
    <scope>NUCLEOTIDE SEQUENCE</scope>
    <source>
        <strain evidence="1">10406</strain>
    </source>
</reference>
<accession>A0A9D1SW66</accession>
<name>A0A9D1SW66_9FIRM</name>
<sequence>MKRKAAILALVLVVVLTLAVVLTACNGVKNTAKLTEGLEADVTRTVVNDRLSAISGDITSAQINGYGVVMWQDYDTSAGYTYYYLPLGSSSPITSRTSFYSVGGGIYRTGNPTDGYSYYDANGYLRDSDTSDAYNDGKLTFSDGTVYNVVKGVAIADNDPFSVSYEEAGTADIVTSNYRIVDLSLIYDKSGSFVRSVNIYSLFEIPVTVADVTYWTIEDYVYVQYTYSLPDDAKKYDCYVASEGKLGIVTMRYDIKKDKVKEFKNFDYVVTNAFSSLTDLATGDRMRPADYAVLTVSEINKEKQVSMPVVQTFKKNLGIYVNLQTLMPGATGISLYGDNVILKSDTGETAVFDGKDEIASFIPADSLTSANDGQAYRYGNNFYNYAGGHVYTLGPDEELLHNSIDDSISENGVLWVRDNSSASSMTVKAINLANNSTTSYTVAYSVYESLSGNFNYLPVVNGSAVDVIDMNTGNVIISGISDTASLYVSSNGDYRLIRVTENGVTEFYRYGIVEKEA</sequence>
<reference evidence="1" key="2">
    <citation type="journal article" date="2021" name="PeerJ">
        <title>Extensive microbial diversity within the chicken gut microbiome revealed by metagenomics and culture.</title>
        <authorList>
            <person name="Gilroy R."/>
            <person name="Ravi A."/>
            <person name="Getino M."/>
            <person name="Pursley I."/>
            <person name="Horton D.L."/>
            <person name="Alikhan N.F."/>
            <person name="Baker D."/>
            <person name="Gharbi K."/>
            <person name="Hall N."/>
            <person name="Watson M."/>
            <person name="Adriaenssens E.M."/>
            <person name="Foster-Nyarko E."/>
            <person name="Jarju S."/>
            <person name="Secka A."/>
            <person name="Antonio M."/>
            <person name="Oren A."/>
            <person name="Chaudhuri R.R."/>
            <person name="La Ragione R."/>
            <person name="Hildebrand F."/>
            <person name="Pallen M.J."/>
        </authorList>
    </citation>
    <scope>NUCLEOTIDE SEQUENCE</scope>
    <source>
        <strain evidence="1">10406</strain>
    </source>
</reference>
<protein>
    <recommendedName>
        <fullName evidence="3">Lipoprotein</fullName>
    </recommendedName>
</protein>
<organism evidence="1 2">
    <name type="scientific">Candidatus Limadaptatus stercoripullorum</name>
    <dbReference type="NCBI Taxonomy" id="2840846"/>
    <lineage>
        <taxon>Bacteria</taxon>
        <taxon>Bacillati</taxon>
        <taxon>Bacillota</taxon>
        <taxon>Clostridia</taxon>
        <taxon>Eubacteriales</taxon>
        <taxon>Candidatus Limadaptatus</taxon>
    </lineage>
</organism>
<evidence type="ECO:0000313" key="1">
    <source>
        <dbReference type="EMBL" id="HIU99332.1"/>
    </source>
</evidence>
<dbReference type="PROSITE" id="PS51257">
    <property type="entry name" value="PROKAR_LIPOPROTEIN"/>
    <property type="match status" value="1"/>
</dbReference>
<proteinExistence type="predicted"/>
<dbReference type="EMBL" id="DVOE01000088">
    <property type="protein sequence ID" value="HIU99332.1"/>
    <property type="molecule type" value="Genomic_DNA"/>
</dbReference>
<comment type="caution">
    <text evidence="1">The sequence shown here is derived from an EMBL/GenBank/DDBJ whole genome shotgun (WGS) entry which is preliminary data.</text>
</comment>